<keyword evidence="2" id="KW-1185">Reference proteome</keyword>
<sequence length="73" mass="8483">MTQRIHGWRDGFWEDIITYSHDGGLNSDLPVRRSARLISMVPRRPRGRWSRGIRSAFACLRAGSHKFRSVGRM</sequence>
<evidence type="ECO:0000313" key="1">
    <source>
        <dbReference type="EMBL" id="KAF8445902.1"/>
    </source>
</evidence>
<name>A0AAD4GIG9_BOLED</name>
<dbReference type="EMBL" id="WHUW01000005">
    <property type="protein sequence ID" value="KAF8445902.1"/>
    <property type="molecule type" value="Genomic_DNA"/>
</dbReference>
<gene>
    <name evidence="1" type="ORF">L210DRAFT_3528668</name>
</gene>
<protein>
    <submittedName>
        <fullName evidence="1">Uncharacterized protein</fullName>
    </submittedName>
</protein>
<accession>A0AAD4GIG9</accession>
<dbReference type="Proteomes" id="UP001194468">
    <property type="component" value="Unassembled WGS sequence"/>
</dbReference>
<reference evidence="1" key="2">
    <citation type="journal article" date="2020" name="Nat. Commun.">
        <title>Large-scale genome sequencing of mycorrhizal fungi provides insights into the early evolution of symbiotic traits.</title>
        <authorList>
            <person name="Miyauchi S."/>
            <person name="Kiss E."/>
            <person name="Kuo A."/>
            <person name="Drula E."/>
            <person name="Kohler A."/>
            <person name="Sanchez-Garcia M."/>
            <person name="Morin E."/>
            <person name="Andreopoulos B."/>
            <person name="Barry K.W."/>
            <person name="Bonito G."/>
            <person name="Buee M."/>
            <person name="Carver A."/>
            <person name="Chen C."/>
            <person name="Cichocki N."/>
            <person name="Clum A."/>
            <person name="Culley D."/>
            <person name="Crous P.W."/>
            <person name="Fauchery L."/>
            <person name="Girlanda M."/>
            <person name="Hayes R.D."/>
            <person name="Keri Z."/>
            <person name="LaButti K."/>
            <person name="Lipzen A."/>
            <person name="Lombard V."/>
            <person name="Magnuson J."/>
            <person name="Maillard F."/>
            <person name="Murat C."/>
            <person name="Nolan M."/>
            <person name="Ohm R.A."/>
            <person name="Pangilinan J."/>
            <person name="Pereira M.F."/>
            <person name="Perotto S."/>
            <person name="Peter M."/>
            <person name="Pfister S."/>
            <person name="Riley R."/>
            <person name="Sitrit Y."/>
            <person name="Stielow J.B."/>
            <person name="Szollosi G."/>
            <person name="Zifcakova L."/>
            <person name="Stursova M."/>
            <person name="Spatafora J.W."/>
            <person name="Tedersoo L."/>
            <person name="Vaario L.M."/>
            <person name="Yamada A."/>
            <person name="Yan M."/>
            <person name="Wang P."/>
            <person name="Xu J."/>
            <person name="Bruns T."/>
            <person name="Baldrian P."/>
            <person name="Vilgalys R."/>
            <person name="Dunand C."/>
            <person name="Henrissat B."/>
            <person name="Grigoriev I.V."/>
            <person name="Hibbett D."/>
            <person name="Nagy L.G."/>
            <person name="Martin F.M."/>
        </authorList>
    </citation>
    <scope>NUCLEOTIDE SEQUENCE</scope>
    <source>
        <strain evidence="1">BED1</strain>
    </source>
</reference>
<reference evidence="1" key="1">
    <citation type="submission" date="2019-10" db="EMBL/GenBank/DDBJ databases">
        <authorList>
            <consortium name="DOE Joint Genome Institute"/>
            <person name="Kuo A."/>
            <person name="Miyauchi S."/>
            <person name="Kiss E."/>
            <person name="Drula E."/>
            <person name="Kohler A."/>
            <person name="Sanchez-Garcia M."/>
            <person name="Andreopoulos B."/>
            <person name="Barry K.W."/>
            <person name="Bonito G."/>
            <person name="Buee M."/>
            <person name="Carver A."/>
            <person name="Chen C."/>
            <person name="Cichocki N."/>
            <person name="Clum A."/>
            <person name="Culley D."/>
            <person name="Crous P.W."/>
            <person name="Fauchery L."/>
            <person name="Girlanda M."/>
            <person name="Hayes R."/>
            <person name="Keri Z."/>
            <person name="LaButti K."/>
            <person name="Lipzen A."/>
            <person name="Lombard V."/>
            <person name="Magnuson J."/>
            <person name="Maillard F."/>
            <person name="Morin E."/>
            <person name="Murat C."/>
            <person name="Nolan M."/>
            <person name="Ohm R."/>
            <person name="Pangilinan J."/>
            <person name="Pereira M."/>
            <person name="Perotto S."/>
            <person name="Peter M."/>
            <person name="Riley R."/>
            <person name="Sitrit Y."/>
            <person name="Stielow B."/>
            <person name="Szollosi G."/>
            <person name="Zifcakova L."/>
            <person name="Stursova M."/>
            <person name="Spatafora J.W."/>
            <person name="Tedersoo L."/>
            <person name="Vaario L.-M."/>
            <person name="Yamada A."/>
            <person name="Yan M."/>
            <person name="Wang P."/>
            <person name="Xu J."/>
            <person name="Bruns T."/>
            <person name="Baldrian P."/>
            <person name="Vilgalys R."/>
            <person name="Henrissat B."/>
            <person name="Grigoriev I.V."/>
            <person name="Hibbett D."/>
            <person name="Nagy L.G."/>
            <person name="Martin F.M."/>
        </authorList>
    </citation>
    <scope>NUCLEOTIDE SEQUENCE</scope>
    <source>
        <strain evidence="1">BED1</strain>
    </source>
</reference>
<proteinExistence type="predicted"/>
<evidence type="ECO:0000313" key="2">
    <source>
        <dbReference type="Proteomes" id="UP001194468"/>
    </source>
</evidence>
<organism evidence="1 2">
    <name type="scientific">Boletus edulis BED1</name>
    <dbReference type="NCBI Taxonomy" id="1328754"/>
    <lineage>
        <taxon>Eukaryota</taxon>
        <taxon>Fungi</taxon>
        <taxon>Dikarya</taxon>
        <taxon>Basidiomycota</taxon>
        <taxon>Agaricomycotina</taxon>
        <taxon>Agaricomycetes</taxon>
        <taxon>Agaricomycetidae</taxon>
        <taxon>Boletales</taxon>
        <taxon>Boletineae</taxon>
        <taxon>Boletaceae</taxon>
        <taxon>Boletoideae</taxon>
        <taxon>Boletus</taxon>
    </lineage>
</organism>
<dbReference type="AlphaFoldDB" id="A0AAD4GIG9"/>
<comment type="caution">
    <text evidence="1">The sequence shown here is derived from an EMBL/GenBank/DDBJ whole genome shotgun (WGS) entry which is preliminary data.</text>
</comment>